<keyword evidence="2" id="KW-1185">Reference proteome</keyword>
<accession>A0A151X0S2</accession>
<sequence length="108" mass="12453">IICWYITAILSPQEVLRTVYLNIHSLHQSRMSASILKSPSLVRAVQANLNSIFKQSAKDFSFSSSIALLVILREDRDILSSTFMFFCAQSELSFFSLYTKKIMHCYYK</sequence>
<proteinExistence type="predicted"/>
<evidence type="ECO:0000313" key="2">
    <source>
        <dbReference type="Proteomes" id="UP000075809"/>
    </source>
</evidence>
<dbReference type="Proteomes" id="UP000075809">
    <property type="component" value="Unassembled WGS sequence"/>
</dbReference>
<reference evidence="1 2" key="1">
    <citation type="submission" date="2015-09" db="EMBL/GenBank/DDBJ databases">
        <title>Trachymyrmex zeteki WGS genome.</title>
        <authorList>
            <person name="Nygaard S."/>
            <person name="Hu H."/>
            <person name="Boomsma J."/>
            <person name="Zhang G."/>
        </authorList>
    </citation>
    <scope>NUCLEOTIDE SEQUENCE [LARGE SCALE GENOMIC DNA]</scope>
    <source>
        <strain evidence="1">Tzet28-1</strain>
        <tissue evidence="1">Whole body</tissue>
    </source>
</reference>
<feature type="non-terminal residue" evidence="1">
    <location>
        <position position="1"/>
    </location>
</feature>
<evidence type="ECO:0000313" key="1">
    <source>
        <dbReference type="EMBL" id="KYQ53984.1"/>
    </source>
</evidence>
<organism evidence="1 2">
    <name type="scientific">Mycetomoellerius zeteki</name>
    <dbReference type="NCBI Taxonomy" id="64791"/>
    <lineage>
        <taxon>Eukaryota</taxon>
        <taxon>Metazoa</taxon>
        <taxon>Ecdysozoa</taxon>
        <taxon>Arthropoda</taxon>
        <taxon>Hexapoda</taxon>
        <taxon>Insecta</taxon>
        <taxon>Pterygota</taxon>
        <taxon>Neoptera</taxon>
        <taxon>Endopterygota</taxon>
        <taxon>Hymenoptera</taxon>
        <taxon>Apocrita</taxon>
        <taxon>Aculeata</taxon>
        <taxon>Formicoidea</taxon>
        <taxon>Formicidae</taxon>
        <taxon>Myrmicinae</taxon>
        <taxon>Mycetomoellerius</taxon>
    </lineage>
</organism>
<protein>
    <submittedName>
        <fullName evidence="1">Uncharacterized protein</fullName>
    </submittedName>
</protein>
<gene>
    <name evidence="1" type="ORF">ALC60_07140</name>
</gene>
<dbReference type="AlphaFoldDB" id="A0A151X0S2"/>
<dbReference type="EMBL" id="KQ982603">
    <property type="protein sequence ID" value="KYQ53984.1"/>
    <property type="molecule type" value="Genomic_DNA"/>
</dbReference>
<name>A0A151X0S2_9HYME</name>